<comment type="subcellular location">
    <subcellularLocation>
        <location evidence="1">Cell membrane</location>
        <topology evidence="1">Multi-pass membrane protein</topology>
    </subcellularLocation>
</comment>
<evidence type="ECO:0000256" key="7">
    <source>
        <dbReference type="SAM" id="Phobius"/>
    </source>
</evidence>
<evidence type="ECO:0000256" key="5">
    <source>
        <dbReference type="ARBA" id="ARBA00022989"/>
    </source>
</evidence>
<dbReference type="Proteomes" id="UP000256661">
    <property type="component" value="Unassembled WGS sequence"/>
</dbReference>
<evidence type="ECO:0000256" key="1">
    <source>
        <dbReference type="ARBA" id="ARBA00004651"/>
    </source>
</evidence>
<feature type="transmembrane region" description="Helical" evidence="7">
    <location>
        <begin position="138"/>
        <end position="161"/>
    </location>
</feature>
<feature type="transmembrane region" description="Helical" evidence="7">
    <location>
        <begin position="51"/>
        <end position="77"/>
    </location>
</feature>
<comment type="similarity">
    <text evidence="2">Belongs to the DedA family.</text>
</comment>
<accession>A0A3D9SU61</accession>
<organism evidence="9 10">
    <name type="scientific">Thermomonospora umbrina</name>
    <dbReference type="NCBI Taxonomy" id="111806"/>
    <lineage>
        <taxon>Bacteria</taxon>
        <taxon>Bacillati</taxon>
        <taxon>Actinomycetota</taxon>
        <taxon>Actinomycetes</taxon>
        <taxon>Streptosporangiales</taxon>
        <taxon>Thermomonosporaceae</taxon>
        <taxon>Thermomonospora</taxon>
    </lineage>
</organism>
<keyword evidence="6 7" id="KW-0472">Membrane</keyword>
<feature type="domain" description="VTT" evidence="8">
    <location>
        <begin position="31"/>
        <end position="157"/>
    </location>
</feature>
<sequence length="204" mass="21941">MIADWIADVIDAMGAVGVGLLTALENLFPPVPSEVVLPLAGFTASEGRVNVVAVTVAATVGSLVGALALYGLGAWLGHERACRLADRLPLVDVSELDRATSWFARHGGKAVLFGRLVPVVRSLVSVPAGIERMPLARFCLYTTLGSAFWNTLFVGAGFVLGEKWRRAEQFANWATWAVIAVAALWAVRFAVGRMRRHTEAREGR</sequence>
<dbReference type="Pfam" id="PF09335">
    <property type="entry name" value="VTT_dom"/>
    <property type="match status" value="1"/>
</dbReference>
<evidence type="ECO:0000256" key="3">
    <source>
        <dbReference type="ARBA" id="ARBA00022475"/>
    </source>
</evidence>
<dbReference type="PANTHER" id="PTHR42709">
    <property type="entry name" value="ALKALINE PHOSPHATASE LIKE PROTEIN"/>
    <property type="match status" value="1"/>
</dbReference>
<dbReference type="GO" id="GO:0005886">
    <property type="term" value="C:plasma membrane"/>
    <property type="evidence" value="ECO:0007669"/>
    <property type="project" value="UniProtKB-SubCell"/>
</dbReference>
<dbReference type="InterPro" id="IPR051311">
    <property type="entry name" value="DedA_domain"/>
</dbReference>
<feature type="transmembrane region" description="Helical" evidence="7">
    <location>
        <begin position="12"/>
        <end position="31"/>
    </location>
</feature>
<evidence type="ECO:0000256" key="6">
    <source>
        <dbReference type="ARBA" id="ARBA00023136"/>
    </source>
</evidence>
<dbReference type="PANTHER" id="PTHR42709:SF6">
    <property type="entry name" value="UNDECAPRENYL PHOSPHATE TRANSPORTER A"/>
    <property type="match status" value="1"/>
</dbReference>
<keyword evidence="3" id="KW-1003">Cell membrane</keyword>
<evidence type="ECO:0000259" key="8">
    <source>
        <dbReference type="Pfam" id="PF09335"/>
    </source>
</evidence>
<comment type="caution">
    <text evidence="9">The sequence shown here is derived from an EMBL/GenBank/DDBJ whole genome shotgun (WGS) entry which is preliminary data.</text>
</comment>
<dbReference type="AlphaFoldDB" id="A0A3D9SU61"/>
<keyword evidence="4 7" id="KW-0812">Transmembrane</keyword>
<dbReference type="OrthoDB" id="9813426at2"/>
<evidence type="ECO:0000256" key="2">
    <source>
        <dbReference type="ARBA" id="ARBA00010792"/>
    </source>
</evidence>
<evidence type="ECO:0000256" key="4">
    <source>
        <dbReference type="ARBA" id="ARBA00022692"/>
    </source>
</evidence>
<dbReference type="RefSeq" id="WP_116022157.1">
    <property type="nucleotide sequence ID" value="NZ_QTTT01000001.1"/>
</dbReference>
<gene>
    <name evidence="9" type="ORF">DFJ69_1962</name>
</gene>
<evidence type="ECO:0000313" key="10">
    <source>
        <dbReference type="Proteomes" id="UP000256661"/>
    </source>
</evidence>
<dbReference type="InterPro" id="IPR032816">
    <property type="entry name" value="VTT_dom"/>
</dbReference>
<name>A0A3D9SU61_9ACTN</name>
<evidence type="ECO:0000313" key="9">
    <source>
        <dbReference type="EMBL" id="REE96525.1"/>
    </source>
</evidence>
<keyword evidence="10" id="KW-1185">Reference proteome</keyword>
<keyword evidence="5 7" id="KW-1133">Transmembrane helix</keyword>
<reference evidence="9 10" key="1">
    <citation type="submission" date="2018-08" db="EMBL/GenBank/DDBJ databases">
        <title>Sequencing the genomes of 1000 actinobacteria strains.</title>
        <authorList>
            <person name="Klenk H.-P."/>
        </authorList>
    </citation>
    <scope>NUCLEOTIDE SEQUENCE [LARGE SCALE GENOMIC DNA]</scope>
    <source>
        <strain evidence="9 10">DSM 43927</strain>
    </source>
</reference>
<proteinExistence type="inferred from homology"/>
<feature type="transmembrane region" description="Helical" evidence="7">
    <location>
        <begin position="173"/>
        <end position="191"/>
    </location>
</feature>
<protein>
    <submittedName>
        <fullName evidence="9">Membrane protein DedA with SNARE-associated domain</fullName>
    </submittedName>
</protein>
<dbReference type="EMBL" id="QTTT01000001">
    <property type="protein sequence ID" value="REE96525.1"/>
    <property type="molecule type" value="Genomic_DNA"/>
</dbReference>